<dbReference type="PROSITE" id="PS51842">
    <property type="entry name" value="IF_ROD_2"/>
    <property type="match status" value="1"/>
</dbReference>
<feature type="region of interest" description="Disordered" evidence="6">
    <location>
        <begin position="287"/>
        <end position="318"/>
    </location>
</feature>
<evidence type="ECO:0000313" key="8">
    <source>
        <dbReference type="EMBL" id="RLV62387.1"/>
    </source>
</evidence>
<keyword evidence="4 5" id="KW-0175">Coiled coil</keyword>
<dbReference type="GO" id="GO:0045104">
    <property type="term" value="P:intermediate filament cytoskeleton organization"/>
    <property type="evidence" value="ECO:0007669"/>
    <property type="project" value="TreeGrafter"/>
</dbReference>
<reference evidence="8 9" key="1">
    <citation type="journal article" date="2018" name="Proc. R. Soc. B">
        <title>A non-coding region near Follistatin controls head colour polymorphism in the Gouldian finch.</title>
        <authorList>
            <person name="Toomey M.B."/>
            <person name="Marques C.I."/>
            <person name="Andrade P."/>
            <person name="Araujo P.M."/>
            <person name="Sabatino S."/>
            <person name="Gazda M.A."/>
            <person name="Afonso S."/>
            <person name="Lopes R.J."/>
            <person name="Corbo J.C."/>
            <person name="Carneiro M."/>
        </authorList>
    </citation>
    <scope>NUCLEOTIDE SEQUENCE [LARGE SCALE GENOMIC DNA]</scope>
    <source>
        <strain evidence="8">Red01</strain>
        <tissue evidence="8">Muscle</tissue>
    </source>
</reference>
<dbReference type="OrthoDB" id="2441647at2759"/>
<dbReference type="AlphaFoldDB" id="A0A3L8Q4X2"/>
<dbReference type="SUPFAM" id="SSF64593">
    <property type="entry name" value="Intermediate filament protein, coiled coil region"/>
    <property type="match status" value="1"/>
</dbReference>
<comment type="caution">
    <text evidence="8">The sequence shown here is derived from an EMBL/GenBank/DDBJ whole genome shotgun (WGS) entry which is preliminary data.</text>
</comment>
<sequence>MGTRKYVGMSSPRIPQFGAISYSFSPHPTVMGFGADPHRNKALGQLQPHLPFPGARPWGGAAGPLPAINPGHNSRPEFRPCVRPCHSRAPAVPMSFSRRTVYSSSVRSGGMGTLGTAGIAPGRRFAPLGSAASVYAGAGGAGSRISVSRTLSSAGGAFRAGYGAGLGGSVFLGGSGAVANEKEAMQDLNDRLATYLEQVRRLEQENRRLETQIREFMAQKGPSAHDWSPQWELIEELRDKVGGRGGGGGAMGEVCKSPWVGGVGGFPPHGAVFAWGEGTVEGAPPPLPLFLGKLAPPSTLKAPPGASSRPPTPPRPTL</sequence>
<keyword evidence="2" id="KW-0416">Keratin</keyword>
<keyword evidence="9" id="KW-1185">Reference proteome</keyword>
<dbReference type="PANTHER" id="PTHR23239:SF349">
    <property type="entry name" value="KERATIN, TYPE I CYTOSKELETAL 18"/>
    <property type="match status" value="1"/>
</dbReference>
<dbReference type="InterPro" id="IPR039008">
    <property type="entry name" value="IF_rod_dom"/>
</dbReference>
<feature type="non-terminal residue" evidence="8">
    <location>
        <position position="318"/>
    </location>
</feature>
<keyword evidence="3" id="KW-0403">Intermediate filament</keyword>
<evidence type="ECO:0000256" key="6">
    <source>
        <dbReference type="SAM" id="MobiDB-lite"/>
    </source>
</evidence>
<evidence type="ECO:0000256" key="4">
    <source>
        <dbReference type="ARBA" id="ARBA00023054"/>
    </source>
</evidence>
<keyword evidence="1" id="KW-0597">Phosphoprotein</keyword>
<dbReference type="GO" id="GO:0045095">
    <property type="term" value="C:keratin filament"/>
    <property type="evidence" value="ECO:0007669"/>
    <property type="project" value="TreeGrafter"/>
</dbReference>
<evidence type="ECO:0000256" key="1">
    <source>
        <dbReference type="ARBA" id="ARBA00022553"/>
    </source>
</evidence>
<dbReference type="Pfam" id="PF00038">
    <property type="entry name" value="Filament"/>
    <property type="match status" value="1"/>
</dbReference>
<dbReference type="GO" id="GO:0005198">
    <property type="term" value="F:structural molecule activity"/>
    <property type="evidence" value="ECO:0007669"/>
    <property type="project" value="InterPro"/>
</dbReference>
<name>A0A3L8Q4X2_CHLGU</name>
<feature type="domain" description="IF rod" evidence="7">
    <location>
        <begin position="181"/>
        <end position="318"/>
    </location>
</feature>
<dbReference type="EMBL" id="QUSF01007876">
    <property type="protein sequence ID" value="RLV62387.1"/>
    <property type="molecule type" value="Genomic_DNA"/>
</dbReference>
<gene>
    <name evidence="8" type="ORF">DV515_00019368</name>
</gene>
<organism evidence="8 9">
    <name type="scientific">Chloebia gouldiae</name>
    <name type="common">Gouldian finch</name>
    <name type="synonym">Erythrura gouldiae</name>
    <dbReference type="NCBI Taxonomy" id="44316"/>
    <lineage>
        <taxon>Eukaryota</taxon>
        <taxon>Metazoa</taxon>
        <taxon>Chordata</taxon>
        <taxon>Craniata</taxon>
        <taxon>Vertebrata</taxon>
        <taxon>Euteleostomi</taxon>
        <taxon>Archelosauria</taxon>
        <taxon>Archosauria</taxon>
        <taxon>Dinosauria</taxon>
        <taxon>Saurischia</taxon>
        <taxon>Theropoda</taxon>
        <taxon>Coelurosauria</taxon>
        <taxon>Aves</taxon>
        <taxon>Neognathae</taxon>
        <taxon>Neoaves</taxon>
        <taxon>Telluraves</taxon>
        <taxon>Australaves</taxon>
        <taxon>Passeriformes</taxon>
        <taxon>Passeroidea</taxon>
        <taxon>Passeridae</taxon>
        <taxon>Chloebia</taxon>
    </lineage>
</organism>
<evidence type="ECO:0000313" key="9">
    <source>
        <dbReference type="Proteomes" id="UP000276834"/>
    </source>
</evidence>
<proteinExistence type="predicted"/>
<protein>
    <recommendedName>
        <fullName evidence="7">IF rod domain-containing protein</fullName>
    </recommendedName>
</protein>
<evidence type="ECO:0000256" key="2">
    <source>
        <dbReference type="ARBA" id="ARBA00022744"/>
    </source>
</evidence>
<dbReference type="Proteomes" id="UP000276834">
    <property type="component" value="Unassembled WGS sequence"/>
</dbReference>
<evidence type="ECO:0000256" key="3">
    <source>
        <dbReference type="ARBA" id="ARBA00022754"/>
    </source>
</evidence>
<evidence type="ECO:0000259" key="7">
    <source>
        <dbReference type="PROSITE" id="PS51842"/>
    </source>
</evidence>
<dbReference type="PANTHER" id="PTHR23239">
    <property type="entry name" value="INTERMEDIATE FILAMENT"/>
    <property type="match status" value="1"/>
</dbReference>
<dbReference type="InterPro" id="IPR002957">
    <property type="entry name" value="Keratin_I"/>
</dbReference>
<feature type="coiled-coil region" evidence="5">
    <location>
        <begin position="178"/>
        <end position="219"/>
    </location>
</feature>
<accession>A0A3L8Q4X2</accession>
<evidence type="ECO:0000256" key="5">
    <source>
        <dbReference type="SAM" id="Coils"/>
    </source>
</evidence>